<proteinExistence type="predicted"/>
<dbReference type="InterPro" id="IPR043736">
    <property type="entry name" value="DUF5681"/>
</dbReference>
<evidence type="ECO:0000259" key="2">
    <source>
        <dbReference type="Pfam" id="PF18932"/>
    </source>
</evidence>
<comment type="caution">
    <text evidence="3">The sequence shown here is derived from an EMBL/GenBank/DDBJ whole genome shotgun (WGS) entry which is preliminary data.</text>
</comment>
<dbReference type="Pfam" id="PF18932">
    <property type="entry name" value="DUF5681"/>
    <property type="match status" value="1"/>
</dbReference>
<sequence length="119" mass="13140">MVSNTNLSVEKQPVPPQLTPWQPGQSGNPNGRPKNSVTTLLKNQDAKTTQEICDKLIELAKEGDLPAIKEYLDRTDGKVTQPTDHTFDGEGLLSILGRLRGNQAPMLEEREDATEQSEE</sequence>
<dbReference type="EMBL" id="LAZR01007396">
    <property type="protein sequence ID" value="KKM85518.1"/>
    <property type="molecule type" value="Genomic_DNA"/>
</dbReference>
<evidence type="ECO:0000313" key="3">
    <source>
        <dbReference type="EMBL" id="KKM85518.1"/>
    </source>
</evidence>
<evidence type="ECO:0000256" key="1">
    <source>
        <dbReference type="SAM" id="MobiDB-lite"/>
    </source>
</evidence>
<feature type="compositionally biased region" description="Polar residues" evidence="1">
    <location>
        <begin position="19"/>
        <end position="37"/>
    </location>
</feature>
<accession>A0A0F9KUV7</accession>
<feature type="domain" description="DUF5681" evidence="2">
    <location>
        <begin position="19"/>
        <end position="78"/>
    </location>
</feature>
<protein>
    <recommendedName>
        <fullName evidence="2">DUF5681 domain-containing protein</fullName>
    </recommendedName>
</protein>
<dbReference type="AlphaFoldDB" id="A0A0F9KUV7"/>
<gene>
    <name evidence="3" type="ORF">LCGC14_1288250</name>
</gene>
<reference evidence="3" key="1">
    <citation type="journal article" date="2015" name="Nature">
        <title>Complex archaea that bridge the gap between prokaryotes and eukaryotes.</title>
        <authorList>
            <person name="Spang A."/>
            <person name="Saw J.H."/>
            <person name="Jorgensen S.L."/>
            <person name="Zaremba-Niedzwiedzka K."/>
            <person name="Martijn J."/>
            <person name="Lind A.E."/>
            <person name="van Eijk R."/>
            <person name="Schleper C."/>
            <person name="Guy L."/>
            <person name="Ettema T.J."/>
        </authorList>
    </citation>
    <scope>NUCLEOTIDE SEQUENCE</scope>
</reference>
<feature type="region of interest" description="Disordered" evidence="1">
    <location>
        <begin position="1"/>
        <end position="37"/>
    </location>
</feature>
<name>A0A0F9KUV7_9ZZZZ</name>
<organism evidence="3">
    <name type="scientific">marine sediment metagenome</name>
    <dbReference type="NCBI Taxonomy" id="412755"/>
    <lineage>
        <taxon>unclassified sequences</taxon>
        <taxon>metagenomes</taxon>
        <taxon>ecological metagenomes</taxon>
    </lineage>
</organism>